<feature type="region of interest" description="Disordered" evidence="1">
    <location>
        <begin position="56"/>
        <end position="104"/>
    </location>
</feature>
<dbReference type="VEuPathDB" id="TriTrypDB:ADEAN_000967700"/>
<evidence type="ECO:0000256" key="1">
    <source>
        <dbReference type="SAM" id="MobiDB-lite"/>
    </source>
</evidence>
<organism evidence="2 3">
    <name type="scientific">Angomonas deanei</name>
    <dbReference type="NCBI Taxonomy" id="59799"/>
    <lineage>
        <taxon>Eukaryota</taxon>
        <taxon>Discoba</taxon>
        <taxon>Euglenozoa</taxon>
        <taxon>Kinetoplastea</taxon>
        <taxon>Metakinetoplastina</taxon>
        <taxon>Trypanosomatida</taxon>
        <taxon>Trypanosomatidae</taxon>
        <taxon>Strigomonadinae</taxon>
        <taxon>Angomonas</taxon>
    </lineage>
</organism>
<gene>
    <name evidence="2" type="ORF">ADEAN_000967700</name>
</gene>
<feature type="region of interest" description="Disordered" evidence="1">
    <location>
        <begin position="28"/>
        <end position="47"/>
    </location>
</feature>
<evidence type="ECO:0000313" key="2">
    <source>
        <dbReference type="EMBL" id="CAD2222138.1"/>
    </source>
</evidence>
<dbReference type="SUPFAM" id="SSF52047">
    <property type="entry name" value="RNI-like"/>
    <property type="match status" value="1"/>
</dbReference>
<protein>
    <recommendedName>
        <fullName evidence="4">Leucine Rich repeat</fullName>
    </recommendedName>
</protein>
<evidence type="ECO:0000313" key="3">
    <source>
        <dbReference type="Proteomes" id="UP000515908"/>
    </source>
</evidence>
<dbReference type="AlphaFoldDB" id="A0A7G2CQP3"/>
<dbReference type="InterPro" id="IPR032675">
    <property type="entry name" value="LRR_dom_sf"/>
</dbReference>
<dbReference type="Gene3D" id="3.80.10.10">
    <property type="entry name" value="Ribonuclease Inhibitor"/>
    <property type="match status" value="1"/>
</dbReference>
<proteinExistence type="predicted"/>
<name>A0A7G2CQP3_9TRYP</name>
<evidence type="ECO:0008006" key="4">
    <source>
        <dbReference type="Google" id="ProtNLM"/>
    </source>
</evidence>
<accession>A0A7G2CQP3</accession>
<dbReference type="EMBL" id="LR877168">
    <property type="protein sequence ID" value="CAD2222138.1"/>
    <property type="molecule type" value="Genomic_DNA"/>
</dbReference>
<sequence>MSASALSDSAIKNLLQNYVSQDKRLSAGSIAGKRLSEPEMDGSTSQMTITVSHIPRLQTGEAEEEEGNESAEAAGTDSEMGSVSPRRSESSEFPFGSPAGKRGSAVSFNSGYASPDIPGSRRISLTSVRVPSVVELEEAQRAQEEKAEQERRSLVSRVLNEGEGGLYFGPSLRDVYQRCCEVQGCKPNSYLISKLPTDGRFSSQVEEVDLTASYLGHPGFIAVLRLLDHLPALRRVHFNNMSLDNTDVAAMCDMLASHPTLGEIYLNDNPRITLPSTKHLQRLLAENPRIYVLTLQGTKLGPLVIEKLEREAKEGARQWPQ</sequence>
<reference evidence="2 3" key="1">
    <citation type="submission" date="2020-08" db="EMBL/GenBank/DDBJ databases">
        <authorList>
            <person name="Newling K."/>
            <person name="Davey J."/>
            <person name="Forrester S."/>
        </authorList>
    </citation>
    <scope>NUCLEOTIDE SEQUENCE [LARGE SCALE GENOMIC DNA]</scope>
    <source>
        <strain evidence="3">Crithidia deanei Carvalho (ATCC PRA-265)</strain>
    </source>
</reference>
<dbReference type="Proteomes" id="UP000515908">
    <property type="component" value="Chromosome 24"/>
</dbReference>
<keyword evidence="3" id="KW-1185">Reference proteome</keyword>